<reference evidence="2 3" key="1">
    <citation type="submission" date="2024-04" db="EMBL/GenBank/DDBJ databases">
        <authorList>
            <person name="Fracassetti M."/>
        </authorList>
    </citation>
    <scope>NUCLEOTIDE SEQUENCE [LARGE SCALE GENOMIC DNA]</scope>
</reference>
<keyword evidence="3" id="KW-1185">Reference proteome</keyword>
<dbReference type="AlphaFoldDB" id="A0AAV2EX46"/>
<dbReference type="EMBL" id="OZ034818">
    <property type="protein sequence ID" value="CAL1390328.1"/>
    <property type="molecule type" value="Genomic_DNA"/>
</dbReference>
<gene>
    <name evidence="2" type="ORF">LTRI10_LOCUS31122</name>
</gene>
<organism evidence="2 3">
    <name type="scientific">Linum trigynum</name>
    <dbReference type="NCBI Taxonomy" id="586398"/>
    <lineage>
        <taxon>Eukaryota</taxon>
        <taxon>Viridiplantae</taxon>
        <taxon>Streptophyta</taxon>
        <taxon>Embryophyta</taxon>
        <taxon>Tracheophyta</taxon>
        <taxon>Spermatophyta</taxon>
        <taxon>Magnoliopsida</taxon>
        <taxon>eudicotyledons</taxon>
        <taxon>Gunneridae</taxon>
        <taxon>Pentapetalae</taxon>
        <taxon>rosids</taxon>
        <taxon>fabids</taxon>
        <taxon>Malpighiales</taxon>
        <taxon>Linaceae</taxon>
        <taxon>Linum</taxon>
    </lineage>
</organism>
<sequence length="85" mass="9567">MPCGALQQENEPARRRHERQSLGFKVACHGINRRSEHEQRSFADTGMSVIKKEMDESYMAGVLGRVCLESSVLADSPFKLKLIFG</sequence>
<evidence type="ECO:0000256" key="1">
    <source>
        <dbReference type="SAM" id="MobiDB-lite"/>
    </source>
</evidence>
<evidence type="ECO:0000313" key="2">
    <source>
        <dbReference type="EMBL" id="CAL1390328.1"/>
    </source>
</evidence>
<accession>A0AAV2EX46</accession>
<protein>
    <submittedName>
        <fullName evidence="2">Uncharacterized protein</fullName>
    </submittedName>
</protein>
<feature type="region of interest" description="Disordered" evidence="1">
    <location>
        <begin position="1"/>
        <end position="21"/>
    </location>
</feature>
<name>A0AAV2EX46_9ROSI</name>
<proteinExistence type="predicted"/>
<dbReference type="Proteomes" id="UP001497516">
    <property type="component" value="Chromosome 5"/>
</dbReference>
<evidence type="ECO:0000313" key="3">
    <source>
        <dbReference type="Proteomes" id="UP001497516"/>
    </source>
</evidence>